<keyword evidence="2" id="KW-0012">Acyltransferase</keyword>
<name>A0ABQ4KIV0_9BACI</name>
<dbReference type="InterPro" id="IPR000182">
    <property type="entry name" value="GNAT_dom"/>
</dbReference>
<evidence type="ECO:0000259" key="3">
    <source>
        <dbReference type="PROSITE" id="PS51186"/>
    </source>
</evidence>
<reference evidence="4 5" key="1">
    <citation type="submission" date="2021-03" db="EMBL/GenBank/DDBJ databases">
        <title>Antimicrobial resistance genes in bacteria isolated from Japanese honey, and their potential for conferring macrolide and lincosamide resistance in the American foulbrood pathogen Paenibacillus larvae.</title>
        <authorList>
            <person name="Okamoto M."/>
            <person name="Kumagai M."/>
            <person name="Kanamori H."/>
            <person name="Takamatsu D."/>
        </authorList>
    </citation>
    <scope>NUCLEOTIDE SEQUENCE [LARGE SCALE GENOMIC DNA]</scope>
    <source>
        <strain evidence="4 5">J8TS2</strain>
    </source>
</reference>
<evidence type="ECO:0000256" key="2">
    <source>
        <dbReference type="ARBA" id="ARBA00023315"/>
    </source>
</evidence>
<comment type="caution">
    <text evidence="4">The sequence shown here is derived from an EMBL/GenBank/DDBJ whole genome shotgun (WGS) entry which is preliminary data.</text>
</comment>
<dbReference type="InterPro" id="IPR016181">
    <property type="entry name" value="Acyl_CoA_acyltransferase"/>
</dbReference>
<accession>A0ABQ4KIV0</accession>
<dbReference type="EMBL" id="BORB01000016">
    <property type="protein sequence ID" value="GIN57890.1"/>
    <property type="molecule type" value="Genomic_DNA"/>
</dbReference>
<dbReference type="Pfam" id="PF00583">
    <property type="entry name" value="Acetyltransf_1"/>
    <property type="match status" value="1"/>
</dbReference>
<dbReference type="InterPro" id="IPR050832">
    <property type="entry name" value="Bact_Acetyltransf"/>
</dbReference>
<dbReference type="PANTHER" id="PTHR43877:SF2">
    <property type="entry name" value="AMINOALKYLPHOSPHONATE N-ACETYLTRANSFERASE-RELATED"/>
    <property type="match status" value="1"/>
</dbReference>
<dbReference type="CDD" id="cd04301">
    <property type="entry name" value="NAT_SF"/>
    <property type="match status" value="1"/>
</dbReference>
<sequence length="168" mass="19399">MEFRKTTEEDIDQIMDIIKQAQQYFKESHIDQWQDNYPNVQTIKNDMQHGYSYVLVKDRQIVATAAISFDGEKTYNQIYDGKWLSDEQYAVIHRLAVAPQHKGLGISSEVLKNVEKMCVDRGVNSIKIDTHDQNSSMQKLLQKNNFTYCGVIYLGNGSKRIAFEKLIG</sequence>
<keyword evidence="5" id="KW-1185">Reference proteome</keyword>
<organism evidence="4 5">
    <name type="scientific">Lederbergia ruris</name>
    <dbReference type="NCBI Taxonomy" id="217495"/>
    <lineage>
        <taxon>Bacteria</taxon>
        <taxon>Bacillati</taxon>
        <taxon>Bacillota</taxon>
        <taxon>Bacilli</taxon>
        <taxon>Bacillales</taxon>
        <taxon>Bacillaceae</taxon>
        <taxon>Lederbergia</taxon>
    </lineage>
</organism>
<dbReference type="PROSITE" id="PS51186">
    <property type="entry name" value="GNAT"/>
    <property type="match status" value="1"/>
</dbReference>
<dbReference type="RefSeq" id="WP_158324364.1">
    <property type="nucleotide sequence ID" value="NZ_BORB01000016.1"/>
</dbReference>
<evidence type="ECO:0000256" key="1">
    <source>
        <dbReference type="ARBA" id="ARBA00022679"/>
    </source>
</evidence>
<evidence type="ECO:0000313" key="5">
    <source>
        <dbReference type="Proteomes" id="UP000679950"/>
    </source>
</evidence>
<protein>
    <submittedName>
        <fullName evidence="4">N-acetyltransferase</fullName>
    </submittedName>
</protein>
<dbReference type="PANTHER" id="PTHR43877">
    <property type="entry name" value="AMINOALKYLPHOSPHONATE N-ACETYLTRANSFERASE-RELATED-RELATED"/>
    <property type="match status" value="1"/>
</dbReference>
<proteinExistence type="predicted"/>
<feature type="domain" description="N-acetyltransferase" evidence="3">
    <location>
        <begin position="1"/>
        <end position="168"/>
    </location>
</feature>
<evidence type="ECO:0000313" key="4">
    <source>
        <dbReference type="EMBL" id="GIN57890.1"/>
    </source>
</evidence>
<dbReference type="SUPFAM" id="SSF55729">
    <property type="entry name" value="Acyl-CoA N-acyltransferases (Nat)"/>
    <property type="match status" value="1"/>
</dbReference>
<gene>
    <name evidence="4" type="ORF">J8TS2_22090</name>
</gene>
<keyword evidence="1" id="KW-0808">Transferase</keyword>
<dbReference type="Gene3D" id="3.40.630.30">
    <property type="match status" value="1"/>
</dbReference>
<dbReference type="Proteomes" id="UP000679950">
    <property type="component" value="Unassembled WGS sequence"/>
</dbReference>